<sequence length="68" mass="7119">MAAFLVAMSFQLNAQTACDTTPDVGQTVGRCFTMSGPGGDVAACNELNDGPICYFTEPKEEELPEGGN</sequence>
<dbReference type="EMBL" id="FNAC01000008">
    <property type="protein sequence ID" value="SDC88869.1"/>
    <property type="molecule type" value="Genomic_DNA"/>
</dbReference>
<keyword evidence="2" id="KW-1185">Reference proteome</keyword>
<name>A0A1G6Q967_9BACT</name>
<evidence type="ECO:0000313" key="1">
    <source>
        <dbReference type="EMBL" id="SDC88869.1"/>
    </source>
</evidence>
<dbReference type="STRING" id="686796.SAMN04488104_1008111"/>
<organism evidence="1 2">
    <name type="scientific">Algoriphagus faecimaris</name>
    <dbReference type="NCBI Taxonomy" id="686796"/>
    <lineage>
        <taxon>Bacteria</taxon>
        <taxon>Pseudomonadati</taxon>
        <taxon>Bacteroidota</taxon>
        <taxon>Cytophagia</taxon>
        <taxon>Cytophagales</taxon>
        <taxon>Cyclobacteriaceae</taxon>
        <taxon>Algoriphagus</taxon>
    </lineage>
</organism>
<protein>
    <submittedName>
        <fullName evidence="1">Uncharacterized protein</fullName>
    </submittedName>
</protein>
<gene>
    <name evidence="1" type="ORF">SAMN04488104_1008111</name>
</gene>
<proteinExistence type="predicted"/>
<reference evidence="2" key="1">
    <citation type="submission" date="2016-10" db="EMBL/GenBank/DDBJ databases">
        <authorList>
            <person name="Varghese N."/>
            <person name="Submissions S."/>
        </authorList>
    </citation>
    <scope>NUCLEOTIDE SEQUENCE [LARGE SCALE GENOMIC DNA]</scope>
    <source>
        <strain evidence="2">DSM 23095</strain>
    </source>
</reference>
<dbReference type="Proteomes" id="UP000199060">
    <property type="component" value="Unassembled WGS sequence"/>
</dbReference>
<accession>A0A1G6Q967</accession>
<dbReference type="AlphaFoldDB" id="A0A1G6Q967"/>
<evidence type="ECO:0000313" key="2">
    <source>
        <dbReference type="Proteomes" id="UP000199060"/>
    </source>
</evidence>